<name>A0AAU9XRP4_9CNID</name>
<accession>A0AAU9XRP4</accession>
<comment type="caution">
    <text evidence="1">The sequence shown here is derived from an EMBL/GenBank/DDBJ whole genome shotgun (WGS) entry which is preliminary data.</text>
</comment>
<evidence type="ECO:0000313" key="1">
    <source>
        <dbReference type="EMBL" id="CAH3154781.1"/>
    </source>
</evidence>
<protein>
    <submittedName>
        <fullName evidence="1">Uncharacterized protein</fullName>
    </submittedName>
</protein>
<dbReference type="EMBL" id="CALNXJ010000056">
    <property type="protein sequence ID" value="CAH3154781.1"/>
    <property type="molecule type" value="Genomic_DNA"/>
</dbReference>
<sequence length="177" mass="20176">MIFFLPGILGSPMPRCRPTDFTEFTVTMESMARQHKAKRFLLITENLSGEFSLSFTGSRGATGTKFVLRRECSGQNLVYSFKPYKKPDFIIAVEDEKLVVKSASTVTDNKLKFQKRNIAMTYFDSDRNSAVSMEYSALMSLSTPRAVIKSNRSGKVFLDKKKNWKDCRAWVKINDNV</sequence>
<proteinExistence type="predicted"/>
<reference evidence="1 2" key="1">
    <citation type="submission" date="2022-05" db="EMBL/GenBank/DDBJ databases">
        <authorList>
            <consortium name="Genoscope - CEA"/>
            <person name="William W."/>
        </authorList>
    </citation>
    <scope>NUCLEOTIDE SEQUENCE [LARGE SCALE GENOMIC DNA]</scope>
</reference>
<evidence type="ECO:0000313" key="2">
    <source>
        <dbReference type="Proteomes" id="UP001159428"/>
    </source>
</evidence>
<dbReference type="AlphaFoldDB" id="A0AAU9XRP4"/>
<keyword evidence="2" id="KW-1185">Reference proteome</keyword>
<organism evidence="1 2">
    <name type="scientific">Pocillopora meandrina</name>
    <dbReference type="NCBI Taxonomy" id="46732"/>
    <lineage>
        <taxon>Eukaryota</taxon>
        <taxon>Metazoa</taxon>
        <taxon>Cnidaria</taxon>
        <taxon>Anthozoa</taxon>
        <taxon>Hexacorallia</taxon>
        <taxon>Scleractinia</taxon>
        <taxon>Astrocoeniina</taxon>
        <taxon>Pocilloporidae</taxon>
        <taxon>Pocillopora</taxon>
    </lineage>
</organism>
<gene>
    <name evidence="1" type="ORF">PMEA_00027711</name>
</gene>
<dbReference type="Proteomes" id="UP001159428">
    <property type="component" value="Unassembled WGS sequence"/>
</dbReference>